<name>A0AAV3XVL3_9GAST</name>
<gene>
    <name evidence="2" type="ORF">PoB_000040200</name>
</gene>
<evidence type="ECO:0000313" key="3">
    <source>
        <dbReference type="Proteomes" id="UP000735302"/>
    </source>
</evidence>
<sequence>MSAFPVFGSYVSMRENDIRGSIEGKLDTIEEPFSLLAAIMWKWSILLLLGVLMSSACQGYVAYWNFKGPRATYLISKDPEPFDLAKMNSRCKDSGGYLVEINSRSEQGNLKKKCYPRPV</sequence>
<reference evidence="2 3" key="1">
    <citation type="journal article" date="2021" name="Elife">
        <title>Chloroplast acquisition without the gene transfer in kleptoplastic sea slugs, Plakobranchus ocellatus.</title>
        <authorList>
            <person name="Maeda T."/>
            <person name="Takahashi S."/>
            <person name="Yoshida T."/>
            <person name="Shimamura S."/>
            <person name="Takaki Y."/>
            <person name="Nagai Y."/>
            <person name="Toyoda A."/>
            <person name="Suzuki Y."/>
            <person name="Arimoto A."/>
            <person name="Ishii H."/>
            <person name="Satoh N."/>
            <person name="Nishiyama T."/>
            <person name="Hasebe M."/>
            <person name="Maruyama T."/>
            <person name="Minagawa J."/>
            <person name="Obokata J."/>
            <person name="Shigenobu S."/>
        </authorList>
    </citation>
    <scope>NUCLEOTIDE SEQUENCE [LARGE SCALE GENOMIC DNA]</scope>
</reference>
<proteinExistence type="predicted"/>
<organism evidence="2 3">
    <name type="scientific">Plakobranchus ocellatus</name>
    <dbReference type="NCBI Taxonomy" id="259542"/>
    <lineage>
        <taxon>Eukaryota</taxon>
        <taxon>Metazoa</taxon>
        <taxon>Spiralia</taxon>
        <taxon>Lophotrochozoa</taxon>
        <taxon>Mollusca</taxon>
        <taxon>Gastropoda</taxon>
        <taxon>Heterobranchia</taxon>
        <taxon>Euthyneura</taxon>
        <taxon>Panpulmonata</taxon>
        <taxon>Sacoglossa</taxon>
        <taxon>Placobranchoidea</taxon>
        <taxon>Plakobranchidae</taxon>
        <taxon>Plakobranchus</taxon>
    </lineage>
</organism>
<dbReference type="AlphaFoldDB" id="A0AAV3XVL3"/>
<dbReference type="EMBL" id="BLXT01000055">
    <property type="protein sequence ID" value="GFN73896.1"/>
    <property type="molecule type" value="Genomic_DNA"/>
</dbReference>
<keyword evidence="1" id="KW-0812">Transmembrane</keyword>
<evidence type="ECO:0000256" key="1">
    <source>
        <dbReference type="SAM" id="Phobius"/>
    </source>
</evidence>
<feature type="transmembrane region" description="Helical" evidence="1">
    <location>
        <begin position="43"/>
        <end position="66"/>
    </location>
</feature>
<evidence type="ECO:0000313" key="2">
    <source>
        <dbReference type="EMBL" id="GFN73896.1"/>
    </source>
</evidence>
<keyword evidence="1" id="KW-1133">Transmembrane helix</keyword>
<comment type="caution">
    <text evidence="2">The sequence shown here is derived from an EMBL/GenBank/DDBJ whole genome shotgun (WGS) entry which is preliminary data.</text>
</comment>
<accession>A0AAV3XVL3</accession>
<keyword evidence="3" id="KW-1185">Reference proteome</keyword>
<protein>
    <submittedName>
        <fullName evidence="2">Uncharacterized protein</fullName>
    </submittedName>
</protein>
<dbReference type="Proteomes" id="UP000735302">
    <property type="component" value="Unassembled WGS sequence"/>
</dbReference>
<keyword evidence="1" id="KW-0472">Membrane</keyword>